<dbReference type="PANTHER" id="PTHR47723">
    <property type="entry name" value="OS05G0353850 PROTEIN"/>
    <property type="match status" value="1"/>
</dbReference>
<dbReference type="InParanoid" id="A0A7N2MHI0"/>
<dbReference type="GO" id="GO:0003676">
    <property type="term" value="F:nucleic acid binding"/>
    <property type="evidence" value="ECO:0007669"/>
    <property type="project" value="InterPro"/>
</dbReference>
<evidence type="ECO:0000259" key="1">
    <source>
        <dbReference type="Pfam" id="PF13456"/>
    </source>
</evidence>
<dbReference type="PANTHER" id="PTHR47723:SF21">
    <property type="entry name" value="POLYNUCLEOTIDYL TRANSFERASE, RIBONUCLEASE H-LIKE SUPERFAMILY PROTEIN"/>
    <property type="match status" value="1"/>
</dbReference>
<dbReference type="InterPro" id="IPR044730">
    <property type="entry name" value="RNase_H-like_dom_plant"/>
</dbReference>
<dbReference type="EMBL" id="LRBV02000009">
    <property type="status" value="NOT_ANNOTATED_CDS"/>
    <property type="molecule type" value="Genomic_DNA"/>
</dbReference>
<proteinExistence type="predicted"/>
<protein>
    <recommendedName>
        <fullName evidence="1">RNase H type-1 domain-containing protein</fullName>
    </recommendedName>
</protein>
<dbReference type="Gramene" id="QL09p012355:mrna">
    <property type="protein sequence ID" value="QL09p012355:mrna"/>
    <property type="gene ID" value="QL09p012355"/>
</dbReference>
<dbReference type="AlphaFoldDB" id="A0A7N2MHI0"/>
<dbReference type="Gene3D" id="3.30.420.10">
    <property type="entry name" value="Ribonuclease H-like superfamily/Ribonuclease H"/>
    <property type="match status" value="1"/>
</dbReference>
<dbReference type="Pfam" id="PF13456">
    <property type="entry name" value="RVT_3"/>
    <property type="match status" value="1"/>
</dbReference>
<reference evidence="2 3" key="1">
    <citation type="journal article" date="2016" name="G3 (Bethesda)">
        <title>First Draft Assembly and Annotation of the Genome of a California Endemic Oak Quercus lobata Nee (Fagaceae).</title>
        <authorList>
            <person name="Sork V.L."/>
            <person name="Fitz-Gibbon S.T."/>
            <person name="Puiu D."/>
            <person name="Crepeau M."/>
            <person name="Gugger P.F."/>
            <person name="Sherman R."/>
            <person name="Stevens K."/>
            <person name="Langley C.H."/>
            <person name="Pellegrini M."/>
            <person name="Salzberg S.L."/>
        </authorList>
    </citation>
    <scope>NUCLEOTIDE SEQUENCE [LARGE SCALE GENOMIC DNA]</scope>
    <source>
        <strain evidence="2 3">cv. SW786</strain>
    </source>
</reference>
<name>A0A7N2MHI0_QUELO</name>
<sequence>MRRKVVQDDICDECRLEADSSGHLFRTYPKDREVWSFSKLVASTSSVMCQKFQDLLWNMLMVDRIQVDKENCTTIPMSKGRISWHPPLVNLFKINVDDVVFSTQKAVDVGVIIRDNKGRIEATMSKKIHALLGAVGAEAKAFEVGMQFAEDNGIQDVLLEGDSLIIHCALCELSTLPSSVASIVVGIQDLYNDFRRVEFSILCSEIGE</sequence>
<accession>A0A7N2MHI0</accession>
<evidence type="ECO:0000313" key="2">
    <source>
        <dbReference type="EnsemblPlants" id="QL09p012355:mrna"/>
    </source>
</evidence>
<dbReference type="InterPro" id="IPR002156">
    <property type="entry name" value="RNaseH_domain"/>
</dbReference>
<dbReference type="GO" id="GO:0004523">
    <property type="term" value="F:RNA-DNA hybrid ribonuclease activity"/>
    <property type="evidence" value="ECO:0007669"/>
    <property type="project" value="InterPro"/>
</dbReference>
<evidence type="ECO:0000313" key="3">
    <source>
        <dbReference type="Proteomes" id="UP000594261"/>
    </source>
</evidence>
<dbReference type="InterPro" id="IPR053151">
    <property type="entry name" value="RNase_H-like"/>
</dbReference>
<dbReference type="Proteomes" id="UP000594261">
    <property type="component" value="Chromosome 9"/>
</dbReference>
<reference evidence="2" key="2">
    <citation type="submission" date="2021-01" db="UniProtKB">
        <authorList>
            <consortium name="EnsemblPlants"/>
        </authorList>
    </citation>
    <scope>IDENTIFICATION</scope>
</reference>
<feature type="domain" description="RNase H type-1" evidence="1">
    <location>
        <begin position="102"/>
        <end position="200"/>
    </location>
</feature>
<dbReference type="EnsemblPlants" id="QL09p012355:mrna">
    <property type="protein sequence ID" value="QL09p012355:mrna"/>
    <property type="gene ID" value="QL09p012355"/>
</dbReference>
<organism evidence="2 3">
    <name type="scientific">Quercus lobata</name>
    <name type="common">Valley oak</name>
    <dbReference type="NCBI Taxonomy" id="97700"/>
    <lineage>
        <taxon>Eukaryota</taxon>
        <taxon>Viridiplantae</taxon>
        <taxon>Streptophyta</taxon>
        <taxon>Embryophyta</taxon>
        <taxon>Tracheophyta</taxon>
        <taxon>Spermatophyta</taxon>
        <taxon>Magnoliopsida</taxon>
        <taxon>eudicotyledons</taxon>
        <taxon>Gunneridae</taxon>
        <taxon>Pentapetalae</taxon>
        <taxon>rosids</taxon>
        <taxon>fabids</taxon>
        <taxon>Fagales</taxon>
        <taxon>Fagaceae</taxon>
        <taxon>Quercus</taxon>
    </lineage>
</organism>
<dbReference type="CDD" id="cd06222">
    <property type="entry name" value="RNase_H_like"/>
    <property type="match status" value="1"/>
</dbReference>
<dbReference type="InterPro" id="IPR036397">
    <property type="entry name" value="RNaseH_sf"/>
</dbReference>
<keyword evidence="3" id="KW-1185">Reference proteome</keyword>